<dbReference type="Proteomes" id="UP000291084">
    <property type="component" value="Chromosome 5"/>
</dbReference>
<feature type="compositionally biased region" description="Polar residues" evidence="1">
    <location>
        <begin position="50"/>
        <end position="62"/>
    </location>
</feature>
<dbReference type="EMBL" id="AP015038">
    <property type="protein sequence ID" value="BAT88826.1"/>
    <property type="molecule type" value="Genomic_DNA"/>
</dbReference>
<organism evidence="2 3">
    <name type="scientific">Vigna angularis var. angularis</name>
    <dbReference type="NCBI Taxonomy" id="157739"/>
    <lineage>
        <taxon>Eukaryota</taxon>
        <taxon>Viridiplantae</taxon>
        <taxon>Streptophyta</taxon>
        <taxon>Embryophyta</taxon>
        <taxon>Tracheophyta</taxon>
        <taxon>Spermatophyta</taxon>
        <taxon>Magnoliopsida</taxon>
        <taxon>eudicotyledons</taxon>
        <taxon>Gunneridae</taxon>
        <taxon>Pentapetalae</taxon>
        <taxon>rosids</taxon>
        <taxon>fabids</taxon>
        <taxon>Fabales</taxon>
        <taxon>Fabaceae</taxon>
        <taxon>Papilionoideae</taxon>
        <taxon>50 kb inversion clade</taxon>
        <taxon>NPAAA clade</taxon>
        <taxon>indigoferoid/millettioid clade</taxon>
        <taxon>Phaseoleae</taxon>
        <taxon>Vigna</taxon>
    </lineage>
</organism>
<feature type="region of interest" description="Disordered" evidence="1">
    <location>
        <begin position="1"/>
        <end position="73"/>
    </location>
</feature>
<evidence type="ECO:0000313" key="2">
    <source>
        <dbReference type="EMBL" id="BAT88826.1"/>
    </source>
</evidence>
<feature type="non-terminal residue" evidence="2">
    <location>
        <position position="1"/>
    </location>
</feature>
<feature type="compositionally biased region" description="Basic and acidic residues" evidence="1">
    <location>
        <begin position="38"/>
        <end position="49"/>
    </location>
</feature>
<accession>A0A0S3S7P8</accession>
<reference evidence="2 3" key="1">
    <citation type="journal article" date="2015" name="Sci. Rep.">
        <title>The power of single molecule real-time sequencing technology in the de novo assembly of a eukaryotic genome.</title>
        <authorList>
            <person name="Sakai H."/>
            <person name="Naito K."/>
            <person name="Ogiso-Tanaka E."/>
            <person name="Takahashi Y."/>
            <person name="Iseki K."/>
            <person name="Muto C."/>
            <person name="Satou K."/>
            <person name="Teruya K."/>
            <person name="Shiroma A."/>
            <person name="Shimoji M."/>
            <person name="Hirano T."/>
            <person name="Itoh T."/>
            <person name="Kaga A."/>
            <person name="Tomooka N."/>
        </authorList>
    </citation>
    <scope>NUCLEOTIDE SEQUENCE [LARGE SCALE GENOMIC DNA]</scope>
    <source>
        <strain evidence="3">cv. Shumari</strain>
    </source>
</reference>
<dbReference type="AlphaFoldDB" id="A0A0S3S7P8"/>
<proteinExistence type="predicted"/>
<evidence type="ECO:0000256" key="1">
    <source>
        <dbReference type="SAM" id="MobiDB-lite"/>
    </source>
</evidence>
<name>A0A0S3S7P8_PHAAN</name>
<gene>
    <name evidence="2" type="primary">Vigan.05G244800</name>
    <name evidence="2" type="ORF">VIGAN_05244800</name>
</gene>
<evidence type="ECO:0000313" key="3">
    <source>
        <dbReference type="Proteomes" id="UP000291084"/>
    </source>
</evidence>
<protein>
    <submittedName>
        <fullName evidence="2">Uncharacterized protein</fullName>
    </submittedName>
</protein>
<keyword evidence="3" id="KW-1185">Reference proteome</keyword>
<sequence length="73" mass="8640">TKDERSQKTRTNAPRKQGRTLPENKDERSLKPRTNVQDPHRTLKTERSLISKNRTFTYTQKPNARYTPKAERS</sequence>